<dbReference type="WBParaSite" id="ES5_v2.g18289.t1">
    <property type="protein sequence ID" value="ES5_v2.g18289.t1"/>
    <property type="gene ID" value="ES5_v2.g18289"/>
</dbReference>
<accession>A0AC34FLQ6</accession>
<sequence>MEVCRAFTATRNHIFNNGFPPVPRFAKGYVEVSLSRKMVDFMINELHLTELFWRVNNGRHGGDEIWIPTLQATEALNVPGGFMYRCVEEVGGNSHFTRSGY</sequence>
<evidence type="ECO:0000313" key="2">
    <source>
        <dbReference type="WBParaSite" id="ES5_v2.g18289.t1"/>
    </source>
</evidence>
<dbReference type="Proteomes" id="UP000887579">
    <property type="component" value="Unplaced"/>
</dbReference>
<reference evidence="2" key="1">
    <citation type="submission" date="2022-11" db="UniProtKB">
        <authorList>
            <consortium name="WormBaseParasite"/>
        </authorList>
    </citation>
    <scope>IDENTIFICATION</scope>
</reference>
<organism evidence="1 2">
    <name type="scientific">Panagrolaimus sp. ES5</name>
    <dbReference type="NCBI Taxonomy" id="591445"/>
    <lineage>
        <taxon>Eukaryota</taxon>
        <taxon>Metazoa</taxon>
        <taxon>Ecdysozoa</taxon>
        <taxon>Nematoda</taxon>
        <taxon>Chromadorea</taxon>
        <taxon>Rhabditida</taxon>
        <taxon>Tylenchina</taxon>
        <taxon>Panagrolaimomorpha</taxon>
        <taxon>Panagrolaimoidea</taxon>
        <taxon>Panagrolaimidae</taxon>
        <taxon>Panagrolaimus</taxon>
    </lineage>
</organism>
<name>A0AC34FLQ6_9BILA</name>
<proteinExistence type="predicted"/>
<protein>
    <submittedName>
        <fullName evidence="2">Uncharacterized protein</fullName>
    </submittedName>
</protein>
<evidence type="ECO:0000313" key="1">
    <source>
        <dbReference type="Proteomes" id="UP000887579"/>
    </source>
</evidence>